<evidence type="ECO:0000259" key="6">
    <source>
        <dbReference type="PROSITE" id="PS50089"/>
    </source>
</evidence>
<feature type="compositionally biased region" description="Polar residues" evidence="5">
    <location>
        <begin position="43"/>
        <end position="55"/>
    </location>
</feature>
<dbReference type="InterPro" id="IPR013083">
    <property type="entry name" value="Znf_RING/FYVE/PHD"/>
</dbReference>
<dbReference type="PROSITE" id="PS50089">
    <property type="entry name" value="ZF_RING_2"/>
    <property type="match status" value="1"/>
</dbReference>
<feature type="region of interest" description="Disordered" evidence="5">
    <location>
        <begin position="1"/>
        <end position="66"/>
    </location>
</feature>
<evidence type="ECO:0000256" key="5">
    <source>
        <dbReference type="SAM" id="MobiDB-lite"/>
    </source>
</evidence>
<dbReference type="InterPro" id="IPR047134">
    <property type="entry name" value="RNF4"/>
</dbReference>
<dbReference type="PANTHER" id="PTHR23041">
    <property type="entry name" value="RING FINGER DOMAIN-CONTAINING"/>
    <property type="match status" value="1"/>
</dbReference>
<feature type="domain" description="RING-type" evidence="6">
    <location>
        <begin position="105"/>
        <end position="156"/>
    </location>
</feature>
<evidence type="ECO:0000313" key="8">
    <source>
        <dbReference type="Proteomes" id="UP001610335"/>
    </source>
</evidence>
<comment type="caution">
    <text evidence="7">The sequence shown here is derived from an EMBL/GenBank/DDBJ whole genome shotgun (WGS) entry which is preliminary data.</text>
</comment>
<reference evidence="7 8" key="1">
    <citation type="submission" date="2024-07" db="EMBL/GenBank/DDBJ databases">
        <title>Section-level genome sequencing and comparative genomics of Aspergillus sections Usti and Cavernicolus.</title>
        <authorList>
            <consortium name="Lawrence Berkeley National Laboratory"/>
            <person name="Nybo J.L."/>
            <person name="Vesth T.C."/>
            <person name="Theobald S."/>
            <person name="Frisvad J.C."/>
            <person name="Larsen T.O."/>
            <person name="Kjaerboelling I."/>
            <person name="Rothschild-Mancinelli K."/>
            <person name="Lyhne E.K."/>
            <person name="Kogle M.E."/>
            <person name="Barry K."/>
            <person name="Clum A."/>
            <person name="Na H."/>
            <person name="Ledsgaard L."/>
            <person name="Lin J."/>
            <person name="Lipzen A."/>
            <person name="Kuo A."/>
            <person name="Riley R."/>
            <person name="Mondo S."/>
            <person name="LaButti K."/>
            <person name="Haridas S."/>
            <person name="Pangalinan J."/>
            <person name="Salamov A.A."/>
            <person name="Simmons B.A."/>
            <person name="Magnuson J.K."/>
            <person name="Chen J."/>
            <person name="Drula E."/>
            <person name="Henrissat B."/>
            <person name="Wiebenga A."/>
            <person name="Lubbers R.J."/>
            <person name="Gomes A.C."/>
            <person name="Makela M.R."/>
            <person name="Stajich J."/>
            <person name="Grigoriev I.V."/>
            <person name="Mortensen U.H."/>
            <person name="De vries R.P."/>
            <person name="Baker S.E."/>
            <person name="Andersen M.R."/>
        </authorList>
    </citation>
    <scope>NUCLEOTIDE SEQUENCE [LARGE SCALE GENOMIC DNA]</scope>
    <source>
        <strain evidence="7 8">CBS 600.67</strain>
    </source>
</reference>
<evidence type="ECO:0000256" key="3">
    <source>
        <dbReference type="ARBA" id="ARBA00022833"/>
    </source>
</evidence>
<keyword evidence="2 4" id="KW-0863">Zinc-finger</keyword>
<dbReference type="InterPro" id="IPR018957">
    <property type="entry name" value="Znf_C3HC4_RING-type"/>
</dbReference>
<organism evidence="7 8">
    <name type="scientific">Aspergillus cavernicola</name>
    <dbReference type="NCBI Taxonomy" id="176166"/>
    <lineage>
        <taxon>Eukaryota</taxon>
        <taxon>Fungi</taxon>
        <taxon>Dikarya</taxon>
        <taxon>Ascomycota</taxon>
        <taxon>Pezizomycotina</taxon>
        <taxon>Eurotiomycetes</taxon>
        <taxon>Eurotiomycetidae</taxon>
        <taxon>Eurotiales</taxon>
        <taxon>Aspergillaceae</taxon>
        <taxon>Aspergillus</taxon>
        <taxon>Aspergillus subgen. Nidulantes</taxon>
    </lineage>
</organism>
<dbReference type="Proteomes" id="UP001610335">
    <property type="component" value="Unassembled WGS sequence"/>
</dbReference>
<keyword evidence="1" id="KW-0479">Metal-binding</keyword>
<protein>
    <recommendedName>
        <fullName evidence="6">RING-type domain-containing protein</fullName>
    </recommendedName>
</protein>
<sequence>MDQASSRRISAVEIPSSSSPRSRRRSSTANAGPSGARKRRRLTNQTTSSPASQIENEPIESIDLTDVEGNSAIGKVLAKQREDAIASQQSGDGGSARSRLTAYKCPVCIEIPVDATTTVCGHLFCHKCIIDTLKASEEQRADHSGKNPRGTCPVCRKPLARLDAPGPKRNLVPLQIKLITRKRTNATALGDTS</sequence>
<dbReference type="InterPro" id="IPR001841">
    <property type="entry name" value="Znf_RING"/>
</dbReference>
<evidence type="ECO:0000313" key="7">
    <source>
        <dbReference type="EMBL" id="KAL2830030.1"/>
    </source>
</evidence>
<gene>
    <name evidence="7" type="ORF">BDW59DRAFT_29569</name>
</gene>
<accession>A0ABR4IQJ7</accession>
<dbReference type="SMART" id="SM00184">
    <property type="entry name" value="RING"/>
    <property type="match status" value="1"/>
</dbReference>
<evidence type="ECO:0000256" key="4">
    <source>
        <dbReference type="PROSITE-ProRule" id="PRU00175"/>
    </source>
</evidence>
<proteinExistence type="predicted"/>
<dbReference type="Pfam" id="PF00097">
    <property type="entry name" value="zf-C3HC4"/>
    <property type="match status" value="1"/>
</dbReference>
<evidence type="ECO:0000256" key="2">
    <source>
        <dbReference type="ARBA" id="ARBA00022771"/>
    </source>
</evidence>
<keyword evidence="8" id="KW-1185">Reference proteome</keyword>
<dbReference type="EMBL" id="JBFXLS010000014">
    <property type="protein sequence ID" value="KAL2830030.1"/>
    <property type="molecule type" value="Genomic_DNA"/>
</dbReference>
<evidence type="ECO:0000256" key="1">
    <source>
        <dbReference type="ARBA" id="ARBA00022723"/>
    </source>
</evidence>
<dbReference type="PROSITE" id="PS00518">
    <property type="entry name" value="ZF_RING_1"/>
    <property type="match status" value="1"/>
</dbReference>
<keyword evidence="3" id="KW-0862">Zinc</keyword>
<name>A0ABR4IQJ7_9EURO</name>
<dbReference type="PANTHER" id="PTHR23041:SF78">
    <property type="entry name" value="E3 UBIQUITIN-PROTEIN LIGASE RNF4"/>
    <property type="match status" value="1"/>
</dbReference>
<dbReference type="InterPro" id="IPR017907">
    <property type="entry name" value="Znf_RING_CS"/>
</dbReference>
<feature type="compositionally biased region" description="Acidic residues" evidence="5">
    <location>
        <begin position="57"/>
        <end position="66"/>
    </location>
</feature>
<dbReference type="Gene3D" id="3.30.40.10">
    <property type="entry name" value="Zinc/RING finger domain, C3HC4 (zinc finger)"/>
    <property type="match status" value="1"/>
</dbReference>
<dbReference type="SUPFAM" id="SSF57850">
    <property type="entry name" value="RING/U-box"/>
    <property type="match status" value="1"/>
</dbReference>